<dbReference type="PANTHER" id="PTHR47331">
    <property type="entry name" value="PHD-TYPE DOMAIN-CONTAINING PROTEIN"/>
    <property type="match status" value="1"/>
</dbReference>
<dbReference type="InParanoid" id="A0A6J2YHG7"/>
<dbReference type="RefSeq" id="XP_030763463.1">
    <property type="nucleotide sequence ID" value="XM_030907603.1"/>
</dbReference>
<proteinExistence type="predicted"/>
<dbReference type="AlphaFoldDB" id="A0A6J2YHG7"/>
<name>A0A6J2YHG7_SITOR</name>
<dbReference type="SUPFAM" id="SSF56672">
    <property type="entry name" value="DNA/RNA polymerases"/>
    <property type="match status" value="1"/>
</dbReference>
<dbReference type="GO" id="GO:0071897">
    <property type="term" value="P:DNA biosynthetic process"/>
    <property type="evidence" value="ECO:0007669"/>
    <property type="project" value="UniProtKB-ARBA"/>
</dbReference>
<dbReference type="GeneID" id="115888035"/>
<evidence type="ECO:0000313" key="2">
    <source>
        <dbReference type="RefSeq" id="XP_030763463.1"/>
    </source>
</evidence>
<reference evidence="2" key="1">
    <citation type="submission" date="2025-08" db="UniProtKB">
        <authorList>
            <consortium name="RefSeq"/>
        </authorList>
    </citation>
    <scope>IDENTIFICATION</scope>
    <source>
        <tissue evidence="2">Gonads</tissue>
    </source>
</reference>
<accession>A0A6J2YHG7</accession>
<dbReference type="KEGG" id="soy:115888035"/>
<sequence length="433" mass="49863">MRQISRDQVSSTPIYYLPHHSVIKLDSVTTKIRVVFDASAKTTSNISLNDVLMDGPILQNDLFSVLLRFRRHTTAFIGDLTKMYRQILIHPEHQNLQRIVWRENPQDEVKYYNLQTLTYGEKPASFLATRCLKQIAIENIHEYPTECDIINKDMYMDDILTGASDSTDLIKIRENLSNILLKYGFEIRKFQSNDVNFLNTISATSDTQYLITDDSSTKTLGVCWIPSLDIFRYKGQDLEFKTDQATKRSILSFIAKIFDPLSLLGPILIRAKLLMQNLWLLQLEWDEPIPNDLYTQWLNFKTDLLDIQSLQVPRCVLVAKPRNIQIHAFSDASEKSYGCAIYLRSIDEQDCIKCNLLCAKSRVAPLKSISLPRLELCGALLMSRLLSKCLSILDLPINEIYLWTDSTIVLSWIAGQPRMWKLLLVIGCRRSTR</sequence>
<organism evidence="1 2">
    <name type="scientific">Sitophilus oryzae</name>
    <name type="common">Rice weevil</name>
    <name type="synonym">Curculio oryzae</name>
    <dbReference type="NCBI Taxonomy" id="7048"/>
    <lineage>
        <taxon>Eukaryota</taxon>
        <taxon>Metazoa</taxon>
        <taxon>Ecdysozoa</taxon>
        <taxon>Arthropoda</taxon>
        <taxon>Hexapoda</taxon>
        <taxon>Insecta</taxon>
        <taxon>Pterygota</taxon>
        <taxon>Neoptera</taxon>
        <taxon>Endopterygota</taxon>
        <taxon>Coleoptera</taxon>
        <taxon>Polyphaga</taxon>
        <taxon>Cucujiformia</taxon>
        <taxon>Curculionidae</taxon>
        <taxon>Dryophthorinae</taxon>
        <taxon>Sitophilus</taxon>
    </lineage>
</organism>
<keyword evidence="1" id="KW-1185">Reference proteome</keyword>
<dbReference type="OrthoDB" id="8194935at2759"/>
<evidence type="ECO:0000313" key="1">
    <source>
        <dbReference type="Proteomes" id="UP000504635"/>
    </source>
</evidence>
<dbReference type="CDD" id="cd01644">
    <property type="entry name" value="RT_pepA17"/>
    <property type="match status" value="1"/>
</dbReference>
<dbReference type="InterPro" id="IPR043502">
    <property type="entry name" value="DNA/RNA_pol_sf"/>
</dbReference>
<gene>
    <name evidence="2" type="primary">LOC115888035</name>
</gene>
<dbReference type="InterPro" id="IPR008042">
    <property type="entry name" value="Retrotrans_Pao"/>
</dbReference>
<protein>
    <submittedName>
        <fullName evidence="2">Uncharacterized protein LOC115888035</fullName>
    </submittedName>
</protein>
<dbReference type="Proteomes" id="UP000504635">
    <property type="component" value="Unplaced"/>
</dbReference>
<dbReference type="Pfam" id="PF05380">
    <property type="entry name" value="Peptidase_A17"/>
    <property type="match status" value="1"/>
</dbReference>